<accession>H5U0E8</accession>
<sequence length="142" mass="15491">MTGTARGHDREHGDQCRSGDGRLHRHTSRSAPPHCSPGNIACGPIPLDPNACIPVAYIRVTEMPVARIPVVIAAFGLVTVAPHAASSMSYAAQRASPRAMALVATLARRGSDKQHIRRDRAKVLRARRFHAHTHGIEEWVRD</sequence>
<comment type="caution">
    <text evidence="2">The sequence shown here is derived from an EMBL/GenBank/DDBJ whole genome shotgun (WGS) entry which is preliminary data.</text>
</comment>
<feature type="region of interest" description="Disordered" evidence="1">
    <location>
        <begin position="1"/>
        <end position="38"/>
    </location>
</feature>
<dbReference type="Proteomes" id="UP000005845">
    <property type="component" value="Unassembled WGS sequence"/>
</dbReference>
<evidence type="ECO:0000313" key="3">
    <source>
        <dbReference type="Proteomes" id="UP000005845"/>
    </source>
</evidence>
<gene>
    <name evidence="2" type="ORF">GOSPT_059_00680</name>
</gene>
<protein>
    <submittedName>
        <fullName evidence="2">Uncharacterized protein</fullName>
    </submittedName>
</protein>
<name>H5U0E8_9ACTN</name>
<keyword evidence="3" id="KW-1185">Reference proteome</keyword>
<dbReference type="EMBL" id="BAFC01000059">
    <property type="protein sequence ID" value="GAB39206.1"/>
    <property type="molecule type" value="Genomic_DNA"/>
</dbReference>
<reference evidence="2 3" key="1">
    <citation type="submission" date="2012-02" db="EMBL/GenBank/DDBJ databases">
        <title>Whole genome shotgun sequence of Gordonia sputi NBRC 100414.</title>
        <authorList>
            <person name="Yoshida I."/>
            <person name="Hosoyama A."/>
            <person name="Tsuchikane K."/>
            <person name="Katsumata H."/>
            <person name="Yamazaki S."/>
            <person name="Fujita N."/>
        </authorList>
    </citation>
    <scope>NUCLEOTIDE SEQUENCE [LARGE SCALE GENOMIC DNA]</scope>
    <source>
        <strain evidence="2 3">NBRC 100414</strain>
    </source>
</reference>
<feature type="compositionally biased region" description="Basic and acidic residues" evidence="1">
    <location>
        <begin position="1"/>
        <end position="22"/>
    </location>
</feature>
<proteinExistence type="predicted"/>
<evidence type="ECO:0000256" key="1">
    <source>
        <dbReference type="SAM" id="MobiDB-lite"/>
    </source>
</evidence>
<dbReference type="AlphaFoldDB" id="H5U0E8"/>
<evidence type="ECO:0000313" key="2">
    <source>
        <dbReference type="EMBL" id="GAB39206.1"/>
    </source>
</evidence>
<organism evidence="2 3">
    <name type="scientific">Gordonia sputi NBRC 100414</name>
    <dbReference type="NCBI Taxonomy" id="1089453"/>
    <lineage>
        <taxon>Bacteria</taxon>
        <taxon>Bacillati</taxon>
        <taxon>Actinomycetota</taxon>
        <taxon>Actinomycetes</taxon>
        <taxon>Mycobacteriales</taxon>
        <taxon>Gordoniaceae</taxon>
        <taxon>Gordonia</taxon>
    </lineage>
</organism>